<feature type="compositionally biased region" description="Low complexity" evidence="1">
    <location>
        <begin position="31"/>
        <end position="59"/>
    </location>
</feature>
<name>A0A0W1B0B7_9BACL</name>
<dbReference type="EMBL" id="LCZJ02000018">
    <property type="protein sequence ID" value="KTD86989.1"/>
    <property type="molecule type" value="Genomic_DNA"/>
</dbReference>
<dbReference type="PANTHER" id="PTHR43649">
    <property type="entry name" value="ARABINOSE-BINDING PROTEIN-RELATED"/>
    <property type="match status" value="1"/>
</dbReference>
<reference evidence="4 5" key="1">
    <citation type="journal article" date="2015" name="Int. Biodeterior. Biodegradation">
        <title>Physiological and genetic screening methods for the isolation of methyl tert-butyl ether-degrading bacteria for bioremediation purposes.</title>
        <authorList>
            <person name="Guisado I.M."/>
            <person name="Purswani J."/>
            <person name="Gonzalez Lopez J."/>
            <person name="Pozo C."/>
        </authorList>
    </citation>
    <scope>NUCLEOTIDE SEQUENCE [LARGE SCALE GENOMIC DNA]</scope>
    <source>
        <strain evidence="4 5">SH7</strain>
    </source>
</reference>
<feature type="region of interest" description="Disordered" evidence="1">
    <location>
        <begin position="31"/>
        <end position="63"/>
    </location>
</feature>
<proteinExistence type="predicted"/>
<dbReference type="Pfam" id="PF12010">
    <property type="entry name" value="DUF3502"/>
    <property type="match status" value="1"/>
</dbReference>
<dbReference type="PROSITE" id="PS51257">
    <property type="entry name" value="PROKAR_LIPOPROTEIN"/>
    <property type="match status" value="1"/>
</dbReference>
<dbReference type="Gene3D" id="3.40.190.10">
    <property type="entry name" value="Periplasmic binding protein-like II"/>
    <property type="match status" value="2"/>
</dbReference>
<evidence type="ECO:0000313" key="5">
    <source>
        <dbReference type="Proteomes" id="UP000054709"/>
    </source>
</evidence>
<keyword evidence="5" id="KW-1185">Reference proteome</keyword>
<protein>
    <recommendedName>
        <fullName evidence="3">DUF3502 domain-containing protein</fullName>
    </recommendedName>
</protein>
<dbReference type="OrthoDB" id="7936627at2"/>
<evidence type="ECO:0000256" key="2">
    <source>
        <dbReference type="SAM" id="SignalP"/>
    </source>
</evidence>
<dbReference type="AlphaFoldDB" id="A0A0W1B0B7"/>
<organism evidence="4 5">
    <name type="scientific">Paenibacillus etheri</name>
    <dbReference type="NCBI Taxonomy" id="1306852"/>
    <lineage>
        <taxon>Bacteria</taxon>
        <taxon>Bacillati</taxon>
        <taxon>Bacillota</taxon>
        <taxon>Bacilli</taxon>
        <taxon>Bacillales</taxon>
        <taxon>Paenibacillaceae</taxon>
        <taxon>Paenibacillus</taxon>
    </lineage>
</organism>
<dbReference type="PANTHER" id="PTHR43649:SF17">
    <property type="entry name" value="ABC TRANSPORTER SOLUTE BINDING PROTEIN-SUGAR TRANSPORT"/>
    <property type="match status" value="1"/>
</dbReference>
<evidence type="ECO:0000313" key="4">
    <source>
        <dbReference type="EMBL" id="KTD86989.1"/>
    </source>
</evidence>
<feature type="chain" id="PRO_5038577352" description="DUF3502 domain-containing protein" evidence="2">
    <location>
        <begin position="24"/>
        <end position="532"/>
    </location>
</feature>
<sequence>MKAIRTSALLTLMLMVVLSLSLAGCGGNNGNNEGASPAPSENATATNAAATDEPAADPTAEPEKKLDPYTVKLIYVGAVQKDEQVVEDAINKLLEPKINAKLDIAPIDWGPWDNDVNLKIASQEKFDIIFTAQWKNYVTNSAKGAYLPLNDDNGKYGNLLNEYGQGILKNLDPQFLKGSAINGVNYAVPTNKELAAQGGIVYRSDIADELGIDMSNVKTIQDLDAVLKVVKEKRPDLTPLYFKQGETFNSQYMAQYDTLGDASIPGVLLKDSADTKIQSMIELDRYKEIIKLTREYMKKGYINKDAAVATNSTQDAMKAGNVFMTVQSLKPGKDSELANATGLVGKLKQIAFNEPTISTSDAAGSMLAVSASSGDPARAMMVLDLLHTDKEINNLLVFGVKGVHYDVVSGDTIKATDKTGDYNTAAAWMLGSQFLNPVWESEAPDKWEQFKAFNSKGKASVALGFNFDASSMKTEIAACKAVMDEYDISLDTGSVDPDTVLTKYADKLKKAGLDKIIAEKQKQLGAFLAAQK</sequence>
<dbReference type="RefSeq" id="WP_060622551.1">
    <property type="nucleotide sequence ID" value="NZ_LCZJ02000018.1"/>
</dbReference>
<evidence type="ECO:0000259" key="3">
    <source>
        <dbReference type="Pfam" id="PF12010"/>
    </source>
</evidence>
<dbReference type="InterPro" id="IPR022627">
    <property type="entry name" value="DUF3502"/>
</dbReference>
<keyword evidence="2" id="KW-0732">Signal</keyword>
<feature type="domain" description="DUF3502" evidence="3">
    <location>
        <begin position="462"/>
        <end position="529"/>
    </location>
</feature>
<evidence type="ECO:0000256" key="1">
    <source>
        <dbReference type="SAM" id="MobiDB-lite"/>
    </source>
</evidence>
<feature type="signal peptide" evidence="2">
    <location>
        <begin position="1"/>
        <end position="23"/>
    </location>
</feature>
<dbReference type="InterPro" id="IPR050490">
    <property type="entry name" value="Bact_solute-bd_prot1"/>
</dbReference>
<comment type="caution">
    <text evidence="4">The sequence shown here is derived from an EMBL/GenBank/DDBJ whole genome shotgun (WGS) entry which is preliminary data.</text>
</comment>
<accession>A0A0W1B0B7</accession>
<dbReference type="SUPFAM" id="SSF53850">
    <property type="entry name" value="Periplasmic binding protein-like II"/>
    <property type="match status" value="1"/>
</dbReference>
<dbReference type="Proteomes" id="UP000054709">
    <property type="component" value="Unassembled WGS sequence"/>
</dbReference>
<gene>
    <name evidence="4" type="ORF">UQ64_09070</name>
</gene>